<protein>
    <submittedName>
        <fullName evidence="1">Uncharacterized protein</fullName>
    </submittedName>
</protein>
<evidence type="ECO:0000313" key="1">
    <source>
        <dbReference type="EMBL" id="KKL61783.1"/>
    </source>
</evidence>
<name>A0A0F9DJD6_9ZZZZ</name>
<comment type="caution">
    <text evidence="1">The sequence shown here is derived from an EMBL/GenBank/DDBJ whole genome shotgun (WGS) entry which is preliminary data.</text>
</comment>
<gene>
    <name evidence="1" type="ORF">LCGC14_2191830</name>
</gene>
<proteinExistence type="predicted"/>
<dbReference type="EMBL" id="LAZR01028708">
    <property type="protein sequence ID" value="KKL61783.1"/>
    <property type="molecule type" value="Genomic_DNA"/>
</dbReference>
<dbReference type="AlphaFoldDB" id="A0A0F9DJD6"/>
<accession>A0A0F9DJD6</accession>
<reference evidence="1" key="1">
    <citation type="journal article" date="2015" name="Nature">
        <title>Complex archaea that bridge the gap between prokaryotes and eukaryotes.</title>
        <authorList>
            <person name="Spang A."/>
            <person name="Saw J.H."/>
            <person name="Jorgensen S.L."/>
            <person name="Zaremba-Niedzwiedzka K."/>
            <person name="Martijn J."/>
            <person name="Lind A.E."/>
            <person name="van Eijk R."/>
            <person name="Schleper C."/>
            <person name="Guy L."/>
            <person name="Ettema T.J."/>
        </authorList>
    </citation>
    <scope>NUCLEOTIDE SEQUENCE</scope>
</reference>
<organism evidence="1">
    <name type="scientific">marine sediment metagenome</name>
    <dbReference type="NCBI Taxonomy" id="412755"/>
    <lineage>
        <taxon>unclassified sequences</taxon>
        <taxon>metagenomes</taxon>
        <taxon>ecological metagenomes</taxon>
    </lineage>
</organism>
<sequence>MKMRITNATGMYCYLPNYLEIIFLFEHLTEKKHKICFVIFRDFDAPSGLYHFRRWTIQKEFGLDAELETV</sequence>